<dbReference type="Pfam" id="PF00668">
    <property type="entry name" value="Condensation"/>
    <property type="match status" value="1"/>
</dbReference>
<dbReference type="GO" id="GO:0000036">
    <property type="term" value="F:acyl carrier activity"/>
    <property type="evidence" value="ECO:0007669"/>
    <property type="project" value="TreeGrafter"/>
</dbReference>
<dbReference type="InterPro" id="IPR036736">
    <property type="entry name" value="ACP-like_sf"/>
</dbReference>
<comment type="cofactor">
    <cofactor evidence="1">
        <name>pantetheine 4'-phosphate</name>
        <dbReference type="ChEBI" id="CHEBI:47942"/>
    </cofactor>
</comment>
<gene>
    <name evidence="13" type="ORF">NBM05_01045</name>
</gene>
<comment type="similarity">
    <text evidence="3">Belongs to the ATP-dependent AMP-binding enzyme family. MbtB subfamily.</text>
</comment>
<evidence type="ECO:0000313" key="13">
    <source>
        <dbReference type="EMBL" id="MCP3424655.1"/>
    </source>
</evidence>
<dbReference type="Gene3D" id="3.30.559.10">
    <property type="entry name" value="Chloramphenicol acetyltransferase-like domain"/>
    <property type="match status" value="1"/>
</dbReference>
<dbReference type="FunFam" id="3.30.559.10:FF:000023">
    <property type="entry name" value="Non-ribosomal peptide synthetase"/>
    <property type="match status" value="1"/>
</dbReference>
<dbReference type="InterPro" id="IPR001242">
    <property type="entry name" value="Condensation_dom"/>
</dbReference>
<dbReference type="GO" id="GO:0005737">
    <property type="term" value="C:cytoplasm"/>
    <property type="evidence" value="ECO:0007669"/>
    <property type="project" value="TreeGrafter"/>
</dbReference>
<evidence type="ECO:0000313" key="14">
    <source>
        <dbReference type="Proteomes" id="UP001139502"/>
    </source>
</evidence>
<reference evidence="13" key="1">
    <citation type="submission" date="2022-06" db="EMBL/GenBank/DDBJ databases">
        <title>Rothia sp. isolated from sandalwood seedling.</title>
        <authorList>
            <person name="Tuikhar N."/>
            <person name="Kirdat K."/>
            <person name="Thorat V."/>
            <person name="Swetha P."/>
            <person name="Padma S."/>
            <person name="Sundararaj R."/>
            <person name="Yadav A."/>
        </authorList>
    </citation>
    <scope>NUCLEOTIDE SEQUENCE</scope>
    <source>
        <strain evidence="13">AR01</strain>
    </source>
</reference>
<dbReference type="SUPFAM" id="SSF56801">
    <property type="entry name" value="Acetyl-CoA synthetase-like"/>
    <property type="match status" value="1"/>
</dbReference>
<dbReference type="PANTHER" id="PTHR45527:SF10">
    <property type="entry name" value="PYOCHELIN SYNTHASE PCHF"/>
    <property type="match status" value="1"/>
</dbReference>
<dbReference type="InterPro" id="IPR009081">
    <property type="entry name" value="PP-bd_ACP"/>
</dbReference>
<dbReference type="GO" id="GO:0044550">
    <property type="term" value="P:secondary metabolite biosynthetic process"/>
    <property type="evidence" value="ECO:0007669"/>
    <property type="project" value="TreeGrafter"/>
</dbReference>
<dbReference type="Pfam" id="PF00550">
    <property type="entry name" value="PP-binding"/>
    <property type="match status" value="1"/>
</dbReference>
<keyword evidence="7" id="KW-0436">Ligase</keyword>
<feature type="region of interest" description="Disordered" evidence="9">
    <location>
        <begin position="77"/>
        <end position="121"/>
    </location>
</feature>
<comment type="pathway">
    <text evidence="2">Siderophore biosynthesis; mycobactin biosynthesis.</text>
</comment>
<evidence type="ECO:0000256" key="1">
    <source>
        <dbReference type="ARBA" id="ARBA00001957"/>
    </source>
</evidence>
<proteinExistence type="inferred from homology"/>
<dbReference type="InterPro" id="IPR020845">
    <property type="entry name" value="AMP-binding_CS"/>
</dbReference>
<dbReference type="PANTHER" id="PTHR45527">
    <property type="entry name" value="NONRIBOSOMAL PEPTIDE SYNTHETASE"/>
    <property type="match status" value="1"/>
</dbReference>
<evidence type="ECO:0000256" key="2">
    <source>
        <dbReference type="ARBA" id="ARBA00005102"/>
    </source>
</evidence>
<keyword evidence="6" id="KW-0597">Phosphoprotein</keyword>
<dbReference type="InterPro" id="IPR057737">
    <property type="entry name" value="Condensation_MtbB-like"/>
</dbReference>
<dbReference type="Gene3D" id="3.30.559.30">
    <property type="entry name" value="Nonribosomal peptide synthetase, condensation domain"/>
    <property type="match status" value="1"/>
</dbReference>
<dbReference type="InterPro" id="IPR042099">
    <property type="entry name" value="ANL_N_sf"/>
</dbReference>
<dbReference type="Pfam" id="PF00501">
    <property type="entry name" value="AMP-binding"/>
    <property type="match status" value="1"/>
</dbReference>
<keyword evidence="14" id="KW-1185">Reference proteome</keyword>
<feature type="region of interest" description="Disordered" evidence="9">
    <location>
        <begin position="567"/>
        <end position="612"/>
    </location>
</feature>
<feature type="domain" description="AMP-dependent synthetase/ligase" evidence="10">
    <location>
        <begin position="628"/>
        <end position="937"/>
    </location>
</feature>
<evidence type="ECO:0000256" key="9">
    <source>
        <dbReference type="SAM" id="MobiDB-lite"/>
    </source>
</evidence>
<dbReference type="AlphaFoldDB" id="A0A9X2HAP5"/>
<evidence type="ECO:0000259" key="11">
    <source>
        <dbReference type="Pfam" id="PF00550"/>
    </source>
</evidence>
<dbReference type="GO" id="GO:0043041">
    <property type="term" value="P:amino acid activation for nonribosomal peptide biosynthetic process"/>
    <property type="evidence" value="ECO:0007669"/>
    <property type="project" value="TreeGrafter"/>
</dbReference>
<dbReference type="GO" id="GO:0016874">
    <property type="term" value="F:ligase activity"/>
    <property type="evidence" value="ECO:0007669"/>
    <property type="project" value="UniProtKB-KW"/>
</dbReference>
<evidence type="ECO:0000256" key="3">
    <source>
        <dbReference type="ARBA" id="ARBA00007380"/>
    </source>
</evidence>
<dbReference type="PROSITE" id="PS00455">
    <property type="entry name" value="AMP_BINDING"/>
    <property type="match status" value="1"/>
</dbReference>
<evidence type="ECO:0000259" key="10">
    <source>
        <dbReference type="Pfam" id="PF00501"/>
    </source>
</evidence>
<dbReference type="FunFam" id="3.30.559.30:FF:000006">
    <property type="entry name" value="Yersiniabactin polyketide/non-ribosomal peptide synthetase"/>
    <property type="match status" value="1"/>
</dbReference>
<dbReference type="GO" id="GO:0031177">
    <property type="term" value="F:phosphopantetheine binding"/>
    <property type="evidence" value="ECO:0007669"/>
    <property type="project" value="TreeGrafter"/>
</dbReference>
<feature type="compositionally biased region" description="Low complexity" evidence="9">
    <location>
        <begin position="94"/>
        <end position="108"/>
    </location>
</feature>
<comment type="caution">
    <text evidence="13">The sequence shown here is derived from an EMBL/GenBank/DDBJ whole genome shotgun (WGS) entry which is preliminary data.</text>
</comment>
<dbReference type="InterPro" id="IPR023213">
    <property type="entry name" value="CAT-like_dom_sf"/>
</dbReference>
<dbReference type="Proteomes" id="UP001139502">
    <property type="component" value="Unassembled WGS sequence"/>
</dbReference>
<dbReference type="CDD" id="cd19535">
    <property type="entry name" value="Cyc_NRPS"/>
    <property type="match status" value="1"/>
</dbReference>
<dbReference type="EMBL" id="JANAFB010000002">
    <property type="protein sequence ID" value="MCP3424655.1"/>
    <property type="molecule type" value="Genomic_DNA"/>
</dbReference>
<sequence>MPHRPATPSPAVRQQVTAVLGSDAYAERDDLFERGLDSLGLIRLVGRWREDGHEVTFEDLATEPTLEAWRRLLGPADGAAPGGATSDLTAPSETAPGGIAPGGTADDAPVPPPAPTPQATDAPFPLATMQHAYWVGRGDEQPLGGVAAHFYTEFDGAGLVPERLGAALAHVVGCHPMLRVRIDPNGSQRCDGPGPALRVEDLRAAGANDVEHRLAALREEGTHRRVDLESDGVLDVLLTLLPGGRTRVHVDLDMVAADALSLRVLLEDLAAAYAGTPRPAPAYDFATALRDRASRRPREIERARAWWAGRLTEIAPAPALPAVLDAAAPTPAGTPAARSTRLHHALTPERTALLGERARAAGITPAAALATVFAETMARWSAEPRFSLNLPLFDRAPLHPDVERVVGDFSSSVLLTVDAAGPLTVAERARSLQRDLHAAVDHGAYGGVEVLRDLARLRGGPTVPSPVVYTSAIGLGPLFGAEVQRVLGAPSHIISQGPQVWLDAQVTELDGGLLLNWDLREHAFAPGTARAAFDAYRDLVDALVDDPEAWHRPAPDAVPAAALRQRARPALGTPPPPRGRCTPPSSTGHAAHRRPSPSSDPTAPPSPTASWPSARWVAGAVSAAAPAGALVAVSAEVGTDRVAAILGVLAAGCAYLPLGWHQPAERRRRILREAAPALVLTDRDDAGTGARTTPPGDGPSVPVLPLVEALAHAAGTPRAADPAELAYVLFTSGSTGSPKGVEVPHAAAAHTVDILARELALGPADRMLGLAEADFDMSVLDLFAPLSVGGAVVLVAAADRPDAARWARSATEHGVTVVNCVPTLLDLWLSVVESGEAPAPALRAALLGGDRVDPGLVARLGAAAPGARFLALGGTTEAAIHSTLLEVGEADPAWDAVPWGRPLPGVRCRVVDGDGRDRPDGVPGELWIGGAGLARGYRGAPA</sequence>
<dbReference type="SUPFAM" id="SSF52777">
    <property type="entry name" value="CoA-dependent acyltransferases"/>
    <property type="match status" value="2"/>
</dbReference>
<dbReference type="RefSeq" id="WP_254164419.1">
    <property type="nucleotide sequence ID" value="NZ_JANAFB010000002.1"/>
</dbReference>
<evidence type="ECO:0000259" key="12">
    <source>
        <dbReference type="Pfam" id="PF00668"/>
    </source>
</evidence>
<dbReference type="SUPFAM" id="SSF47336">
    <property type="entry name" value="ACP-like"/>
    <property type="match status" value="1"/>
</dbReference>
<evidence type="ECO:0000256" key="7">
    <source>
        <dbReference type="ARBA" id="ARBA00022598"/>
    </source>
</evidence>
<organism evidence="13 14">
    <name type="scientific">Rothia santali</name>
    <dbReference type="NCBI Taxonomy" id="2949643"/>
    <lineage>
        <taxon>Bacteria</taxon>
        <taxon>Bacillati</taxon>
        <taxon>Actinomycetota</taxon>
        <taxon>Actinomycetes</taxon>
        <taxon>Micrococcales</taxon>
        <taxon>Micrococcaceae</taxon>
        <taxon>Rothia</taxon>
    </lineage>
</organism>
<evidence type="ECO:0000256" key="4">
    <source>
        <dbReference type="ARBA" id="ARBA00016743"/>
    </source>
</evidence>
<protein>
    <recommendedName>
        <fullName evidence="4">Phenyloxazoline synthase MbtB</fullName>
    </recommendedName>
    <alternativeName>
        <fullName evidence="8">Mycobactin synthetase protein B</fullName>
    </alternativeName>
</protein>
<dbReference type="InterPro" id="IPR000873">
    <property type="entry name" value="AMP-dep_synth/lig_dom"/>
</dbReference>
<evidence type="ECO:0000256" key="8">
    <source>
        <dbReference type="ARBA" id="ARBA00033440"/>
    </source>
</evidence>
<evidence type="ECO:0000256" key="5">
    <source>
        <dbReference type="ARBA" id="ARBA00022450"/>
    </source>
</evidence>
<accession>A0A9X2HAP5</accession>
<dbReference type="Gene3D" id="3.40.50.12780">
    <property type="entry name" value="N-terminal domain of ligase-like"/>
    <property type="match status" value="1"/>
</dbReference>
<dbReference type="Gene3D" id="1.10.1200.10">
    <property type="entry name" value="ACP-like"/>
    <property type="match status" value="1"/>
</dbReference>
<feature type="domain" description="Condensation" evidence="12">
    <location>
        <begin position="158"/>
        <end position="549"/>
    </location>
</feature>
<keyword evidence="5" id="KW-0596">Phosphopantetheine</keyword>
<name>A0A9X2HAP5_9MICC</name>
<feature type="domain" description="Carrier" evidence="11">
    <location>
        <begin position="12"/>
        <end position="69"/>
    </location>
</feature>
<evidence type="ECO:0000256" key="6">
    <source>
        <dbReference type="ARBA" id="ARBA00022553"/>
    </source>
</evidence>